<dbReference type="Gene3D" id="3.40.50.1110">
    <property type="entry name" value="SGNH hydrolase"/>
    <property type="match status" value="1"/>
</dbReference>
<protein>
    <recommendedName>
        <fullName evidence="4">SGNH hydrolase-type esterase domain-containing protein</fullName>
    </recommendedName>
</protein>
<feature type="transmembrane region" description="Helical" evidence="1">
    <location>
        <begin position="12"/>
        <end position="38"/>
    </location>
</feature>
<keyword evidence="3" id="KW-1185">Reference proteome</keyword>
<evidence type="ECO:0000256" key="1">
    <source>
        <dbReference type="SAM" id="Phobius"/>
    </source>
</evidence>
<organism evidence="2 3">
    <name type="scientific">Kordia algicida OT-1</name>
    <dbReference type="NCBI Taxonomy" id="391587"/>
    <lineage>
        <taxon>Bacteria</taxon>
        <taxon>Pseudomonadati</taxon>
        <taxon>Bacteroidota</taxon>
        <taxon>Flavobacteriia</taxon>
        <taxon>Flavobacteriales</taxon>
        <taxon>Flavobacteriaceae</taxon>
        <taxon>Kordia</taxon>
    </lineage>
</organism>
<dbReference type="GO" id="GO:0016788">
    <property type="term" value="F:hydrolase activity, acting on ester bonds"/>
    <property type="evidence" value="ECO:0007669"/>
    <property type="project" value="UniProtKB-ARBA"/>
</dbReference>
<dbReference type="AlphaFoldDB" id="A9DP49"/>
<keyword evidence="1" id="KW-0812">Transmembrane</keyword>
<name>A9DP49_9FLAO</name>
<dbReference type="HOGENOM" id="CLU_766790_0_0_10"/>
<dbReference type="EMBL" id="ABIB01000002">
    <property type="protein sequence ID" value="EDP97354.1"/>
    <property type="molecule type" value="Genomic_DNA"/>
</dbReference>
<gene>
    <name evidence="2" type="ORF">KAOT1_19367</name>
</gene>
<keyword evidence="1" id="KW-0472">Membrane</keyword>
<sequence length="361" mass="42390">MLYIFSSFVFMKYLRLIGINLLVLCGLLLILAVIGYFIEANRIKTFFTFTAPKQATYFQPDSTALFIHKPNIHLYDNWGTPEQKISTERRTNNLGFREDADITTKQENEYRILVTGDSHTDGVLKHNNQSFVNVWEEKLNASDSTYVYNCMNGGVGYYTFRNYHGFLKKYYQELQPEVFLINIFTGNDFREAAIFEDDRTSIANVYRSLRMRFRRKFQSDAQKAIPYNQGLEQTLFFESFPAEKERTMNISKQYLSQIKALCEQENIRLIITLLPSKLDVNPTFRKEVQKLHNLDDETMSINQELTTQLIAFLKAEQFEYIDLKPALQNTSEKVYWDQDLHINKNAHRIIGELLYKKIALE</sequence>
<dbReference type="Proteomes" id="UP000002945">
    <property type="component" value="Unassembled WGS sequence"/>
</dbReference>
<dbReference type="STRING" id="391587.KAOT1_19367"/>
<evidence type="ECO:0008006" key="4">
    <source>
        <dbReference type="Google" id="ProtNLM"/>
    </source>
</evidence>
<evidence type="ECO:0000313" key="3">
    <source>
        <dbReference type="Proteomes" id="UP000002945"/>
    </source>
</evidence>
<dbReference type="eggNOG" id="ENOG5033KQ9">
    <property type="taxonomic scope" value="Bacteria"/>
</dbReference>
<dbReference type="SUPFAM" id="SSF52266">
    <property type="entry name" value="SGNH hydrolase"/>
    <property type="match status" value="1"/>
</dbReference>
<evidence type="ECO:0000313" key="2">
    <source>
        <dbReference type="EMBL" id="EDP97354.1"/>
    </source>
</evidence>
<comment type="caution">
    <text evidence="2">The sequence shown here is derived from an EMBL/GenBank/DDBJ whole genome shotgun (WGS) entry which is preliminary data.</text>
</comment>
<accession>A9DP49</accession>
<keyword evidence="1" id="KW-1133">Transmembrane helix</keyword>
<dbReference type="InterPro" id="IPR036514">
    <property type="entry name" value="SGNH_hydro_sf"/>
</dbReference>
<reference evidence="2 3" key="1">
    <citation type="journal article" date="2011" name="J. Bacteriol.">
        <title>Genome sequence of the algicidal bacterium Kordia algicida OT-1.</title>
        <authorList>
            <person name="Lee H.S."/>
            <person name="Kang S.G."/>
            <person name="Kwon K.K."/>
            <person name="Lee J.H."/>
            <person name="Kim S.J."/>
        </authorList>
    </citation>
    <scope>NUCLEOTIDE SEQUENCE [LARGE SCALE GENOMIC DNA]</scope>
    <source>
        <strain evidence="2 3">OT-1</strain>
    </source>
</reference>
<proteinExistence type="predicted"/>